<gene>
    <name evidence="1" type="ORF">PCON_05096</name>
</gene>
<dbReference type="Proteomes" id="UP000018144">
    <property type="component" value="Unassembled WGS sequence"/>
</dbReference>
<keyword evidence="2" id="KW-1185">Reference proteome</keyword>
<dbReference type="AlphaFoldDB" id="U4L0G7"/>
<dbReference type="OrthoDB" id="2690153at2759"/>
<evidence type="ECO:0000313" key="2">
    <source>
        <dbReference type="Proteomes" id="UP000018144"/>
    </source>
</evidence>
<proteinExistence type="predicted"/>
<name>U4L0G7_PYROM</name>
<evidence type="ECO:0000313" key="1">
    <source>
        <dbReference type="EMBL" id="CCX05509.1"/>
    </source>
</evidence>
<accession>U4L0G7</accession>
<protein>
    <submittedName>
        <fullName evidence="1">Uncharacterized protein</fullName>
    </submittedName>
</protein>
<sequence>MSYSIPHAWLQQPQKRVIYRFVDRYDSSISH</sequence>
<reference evidence="1 2" key="1">
    <citation type="journal article" date="2013" name="PLoS Genet.">
        <title>The genome and development-dependent transcriptomes of Pyronema confluens: a window into fungal evolution.</title>
        <authorList>
            <person name="Traeger S."/>
            <person name="Altegoer F."/>
            <person name="Freitag M."/>
            <person name="Gabaldon T."/>
            <person name="Kempken F."/>
            <person name="Kumar A."/>
            <person name="Marcet-Houben M."/>
            <person name="Poggeler S."/>
            <person name="Stajich J.E."/>
            <person name="Nowrousian M."/>
        </authorList>
    </citation>
    <scope>NUCLEOTIDE SEQUENCE [LARGE SCALE GENOMIC DNA]</scope>
    <source>
        <strain evidence="2">CBS 100304</strain>
        <tissue evidence="1">Vegetative mycelium</tissue>
    </source>
</reference>
<dbReference type="EMBL" id="HF935256">
    <property type="protein sequence ID" value="CCX05509.1"/>
    <property type="molecule type" value="Genomic_DNA"/>
</dbReference>
<organism evidence="1 2">
    <name type="scientific">Pyronema omphalodes (strain CBS 100304)</name>
    <name type="common">Pyronema confluens</name>
    <dbReference type="NCBI Taxonomy" id="1076935"/>
    <lineage>
        <taxon>Eukaryota</taxon>
        <taxon>Fungi</taxon>
        <taxon>Dikarya</taxon>
        <taxon>Ascomycota</taxon>
        <taxon>Pezizomycotina</taxon>
        <taxon>Pezizomycetes</taxon>
        <taxon>Pezizales</taxon>
        <taxon>Pyronemataceae</taxon>
        <taxon>Pyronema</taxon>
    </lineage>
</organism>